<dbReference type="AlphaFoldDB" id="A0A9Q4FIW4"/>
<gene>
    <name evidence="2" type="ORF">GIV53_22055</name>
</gene>
<feature type="region of interest" description="Disordered" evidence="1">
    <location>
        <begin position="32"/>
        <end position="51"/>
    </location>
</feature>
<protein>
    <submittedName>
        <fullName evidence="2">DUF1534 domain-containing protein</fullName>
    </submittedName>
</protein>
<dbReference type="AntiFam" id="ANF00261">
    <property type="entry name" value="Protein of unknown function (DUF1534)"/>
</dbReference>
<comment type="caution">
    <text evidence="2">The sequence shown here is derived from an EMBL/GenBank/DDBJ whole genome shotgun (WGS) entry which is preliminary data.</text>
</comment>
<organism evidence="2 3">
    <name type="scientific">Pseudomonas syringae</name>
    <dbReference type="NCBI Taxonomy" id="317"/>
    <lineage>
        <taxon>Bacteria</taxon>
        <taxon>Pseudomonadati</taxon>
        <taxon>Pseudomonadota</taxon>
        <taxon>Gammaproteobacteria</taxon>
        <taxon>Pseudomonadales</taxon>
        <taxon>Pseudomonadaceae</taxon>
        <taxon>Pseudomonas</taxon>
    </lineage>
</organism>
<name>A0A9Q4FIW4_PSESX</name>
<evidence type="ECO:0000256" key="1">
    <source>
        <dbReference type="SAM" id="MobiDB-lite"/>
    </source>
</evidence>
<dbReference type="EMBL" id="WKAE01000338">
    <property type="protein sequence ID" value="MCF5631926.1"/>
    <property type="molecule type" value="Genomic_DNA"/>
</dbReference>
<reference evidence="2" key="1">
    <citation type="submission" date="2019-11" db="EMBL/GenBank/DDBJ databases">
        <title>Epiphytic Pseudomonas syringae from cherry orchards.</title>
        <authorList>
            <person name="Hulin M.T."/>
        </authorList>
    </citation>
    <scope>NUCLEOTIDE SEQUENCE</scope>
    <source>
        <strain evidence="2">PA-2-5E</strain>
    </source>
</reference>
<dbReference type="Proteomes" id="UP000814010">
    <property type="component" value="Unassembled WGS sequence"/>
</dbReference>
<accession>A0A9Q4FIW4</accession>
<evidence type="ECO:0000313" key="2">
    <source>
        <dbReference type="EMBL" id="MCF5631926.1"/>
    </source>
</evidence>
<proteinExistence type="predicted"/>
<feature type="compositionally biased region" description="Polar residues" evidence="1">
    <location>
        <begin position="42"/>
        <end position="51"/>
    </location>
</feature>
<sequence length="51" mass="5253">MPFVTLCVIHSAPRQALKIGRGASGNACPCGAEARSVEPDSGQKSPRNVST</sequence>
<evidence type="ECO:0000313" key="3">
    <source>
        <dbReference type="Proteomes" id="UP000814010"/>
    </source>
</evidence>